<dbReference type="InterPro" id="IPR017452">
    <property type="entry name" value="GPCR_Rhodpsn_7TM"/>
</dbReference>
<reference evidence="10" key="1">
    <citation type="submission" date="2019-08" db="EMBL/GenBank/DDBJ databases">
        <title>The improved chromosome-level genome for the pearl oyster Pinctada fucata martensii using PacBio sequencing and Hi-C.</title>
        <authorList>
            <person name="Zheng Z."/>
        </authorList>
    </citation>
    <scope>NUCLEOTIDE SEQUENCE</scope>
    <source>
        <strain evidence="10">ZZ-2019</strain>
        <tissue evidence="10">Adductor muscle</tissue>
    </source>
</reference>
<keyword evidence="6" id="KW-0675">Receptor</keyword>
<evidence type="ECO:0000256" key="3">
    <source>
        <dbReference type="ARBA" id="ARBA00022989"/>
    </source>
</evidence>
<feature type="domain" description="G-protein coupled receptors family 1 profile" evidence="9">
    <location>
        <begin position="1"/>
        <end position="169"/>
    </location>
</feature>
<comment type="caution">
    <text evidence="10">The sequence shown here is derived from an EMBL/GenBank/DDBJ whole genome shotgun (WGS) entry which is preliminary data.</text>
</comment>
<evidence type="ECO:0000256" key="4">
    <source>
        <dbReference type="ARBA" id="ARBA00023040"/>
    </source>
</evidence>
<feature type="transmembrane region" description="Helical" evidence="8">
    <location>
        <begin position="102"/>
        <end position="123"/>
    </location>
</feature>
<keyword evidence="11" id="KW-1185">Reference proteome</keyword>
<keyword evidence="2 8" id="KW-0812">Transmembrane</keyword>
<name>A0AA88XXQ7_PINIB</name>
<evidence type="ECO:0000259" key="9">
    <source>
        <dbReference type="PROSITE" id="PS50262"/>
    </source>
</evidence>
<protein>
    <recommendedName>
        <fullName evidence="9">G-protein coupled receptors family 1 profile domain-containing protein</fullName>
    </recommendedName>
</protein>
<keyword evidence="3 8" id="KW-1133">Transmembrane helix</keyword>
<evidence type="ECO:0000313" key="10">
    <source>
        <dbReference type="EMBL" id="KAK3093842.1"/>
    </source>
</evidence>
<evidence type="ECO:0000313" key="11">
    <source>
        <dbReference type="Proteomes" id="UP001186944"/>
    </source>
</evidence>
<evidence type="ECO:0000256" key="6">
    <source>
        <dbReference type="ARBA" id="ARBA00023170"/>
    </source>
</evidence>
<dbReference type="Proteomes" id="UP001186944">
    <property type="component" value="Unassembled WGS sequence"/>
</dbReference>
<keyword evidence="7" id="KW-0807">Transducer</keyword>
<dbReference type="Gene3D" id="1.20.1070.10">
    <property type="entry name" value="Rhodopsin 7-helix transmembrane proteins"/>
    <property type="match status" value="1"/>
</dbReference>
<dbReference type="SUPFAM" id="SSF81321">
    <property type="entry name" value="Family A G protein-coupled receptor-like"/>
    <property type="match status" value="1"/>
</dbReference>
<dbReference type="PANTHER" id="PTHR24240">
    <property type="entry name" value="OPSIN"/>
    <property type="match status" value="1"/>
</dbReference>
<dbReference type="PROSITE" id="PS50262">
    <property type="entry name" value="G_PROTEIN_RECEP_F1_2"/>
    <property type="match status" value="1"/>
</dbReference>
<sequence length="169" mass="19112">RWMFGPIGCDLYAFTCFTATLSNMMTYVAISVYRFLTICHRNDAGIYVQRTSRVSWIICAIWVYSLLWATIPFMGWGSYGLEKFKTSCSVAWTETSSDGKSFVLSLFVFVLFVPVCSMGYMYLKLIKSIKGKISSIPEQSTSTEDTMNIKCGLHGVQVVHDIDSRVIKV</sequence>
<dbReference type="Pfam" id="PF00001">
    <property type="entry name" value="7tm_1"/>
    <property type="match status" value="1"/>
</dbReference>
<dbReference type="InterPro" id="IPR050125">
    <property type="entry name" value="GPCR_opsins"/>
</dbReference>
<feature type="non-terminal residue" evidence="10">
    <location>
        <position position="1"/>
    </location>
</feature>
<dbReference type="AlphaFoldDB" id="A0AA88XXQ7"/>
<comment type="subcellular location">
    <subcellularLocation>
        <location evidence="1">Membrane</location>
        <topology evidence="1">Multi-pass membrane protein</topology>
    </subcellularLocation>
</comment>
<gene>
    <name evidence="10" type="ORF">FSP39_020871</name>
</gene>
<evidence type="ECO:0000256" key="8">
    <source>
        <dbReference type="SAM" id="Phobius"/>
    </source>
</evidence>
<evidence type="ECO:0000256" key="5">
    <source>
        <dbReference type="ARBA" id="ARBA00023136"/>
    </source>
</evidence>
<dbReference type="EMBL" id="VSWD01000009">
    <property type="protein sequence ID" value="KAK3093842.1"/>
    <property type="molecule type" value="Genomic_DNA"/>
</dbReference>
<feature type="transmembrane region" description="Helical" evidence="8">
    <location>
        <begin position="54"/>
        <end position="76"/>
    </location>
</feature>
<organism evidence="10 11">
    <name type="scientific">Pinctada imbricata</name>
    <name type="common">Atlantic pearl-oyster</name>
    <name type="synonym">Pinctada martensii</name>
    <dbReference type="NCBI Taxonomy" id="66713"/>
    <lineage>
        <taxon>Eukaryota</taxon>
        <taxon>Metazoa</taxon>
        <taxon>Spiralia</taxon>
        <taxon>Lophotrochozoa</taxon>
        <taxon>Mollusca</taxon>
        <taxon>Bivalvia</taxon>
        <taxon>Autobranchia</taxon>
        <taxon>Pteriomorphia</taxon>
        <taxon>Pterioida</taxon>
        <taxon>Pterioidea</taxon>
        <taxon>Pteriidae</taxon>
        <taxon>Pinctada</taxon>
    </lineage>
</organism>
<dbReference type="GO" id="GO:0016020">
    <property type="term" value="C:membrane"/>
    <property type="evidence" value="ECO:0007669"/>
    <property type="project" value="UniProtKB-SubCell"/>
</dbReference>
<keyword evidence="5 8" id="KW-0472">Membrane</keyword>
<evidence type="ECO:0000256" key="2">
    <source>
        <dbReference type="ARBA" id="ARBA00022692"/>
    </source>
</evidence>
<dbReference type="InterPro" id="IPR000276">
    <property type="entry name" value="GPCR_Rhodpsn"/>
</dbReference>
<proteinExistence type="predicted"/>
<feature type="transmembrane region" description="Helical" evidence="8">
    <location>
        <begin position="12"/>
        <end position="33"/>
    </location>
</feature>
<evidence type="ECO:0000256" key="1">
    <source>
        <dbReference type="ARBA" id="ARBA00004141"/>
    </source>
</evidence>
<accession>A0AA88XXQ7</accession>
<evidence type="ECO:0000256" key="7">
    <source>
        <dbReference type="ARBA" id="ARBA00023224"/>
    </source>
</evidence>
<keyword evidence="4" id="KW-0297">G-protein coupled receptor</keyword>
<dbReference type="GO" id="GO:0004930">
    <property type="term" value="F:G protein-coupled receptor activity"/>
    <property type="evidence" value="ECO:0007669"/>
    <property type="project" value="UniProtKB-KW"/>
</dbReference>